<dbReference type="AlphaFoldDB" id="A0A8S9SQB8"/>
<dbReference type="Proteomes" id="UP000712600">
    <property type="component" value="Unassembled WGS sequence"/>
</dbReference>
<gene>
    <name evidence="1" type="ORF">F2Q69_00035207</name>
</gene>
<name>A0A8S9SQB8_BRACR</name>
<reference evidence="1" key="1">
    <citation type="submission" date="2019-12" db="EMBL/GenBank/DDBJ databases">
        <title>Genome sequencing and annotation of Brassica cretica.</title>
        <authorList>
            <person name="Studholme D.J."/>
            <person name="Sarris P."/>
        </authorList>
    </citation>
    <scope>NUCLEOTIDE SEQUENCE</scope>
    <source>
        <strain evidence="1">PFS-109/04</strain>
        <tissue evidence="1">Leaf</tissue>
    </source>
</reference>
<evidence type="ECO:0000313" key="2">
    <source>
        <dbReference type="Proteomes" id="UP000712600"/>
    </source>
</evidence>
<accession>A0A8S9SQB8</accession>
<comment type="caution">
    <text evidence="1">The sequence shown here is derived from an EMBL/GenBank/DDBJ whole genome shotgun (WGS) entry which is preliminary data.</text>
</comment>
<evidence type="ECO:0000313" key="1">
    <source>
        <dbReference type="EMBL" id="KAF3604362.1"/>
    </source>
</evidence>
<sequence>MSEISRERWLSGIDHATSSAIRRVGPVQFGGWLIWNDRAVLVPSAELLPLYLMKLALVSLRSEELVFSYEVLIYRMKRQRLTKHLELPKLYEESRLSSESTSFESTLSINCKNAYVGKWPERVKNVAKSPLTILYEIKPNHYDDLSFILQEVINVKFGG</sequence>
<organism evidence="1 2">
    <name type="scientific">Brassica cretica</name>
    <name type="common">Mustard</name>
    <dbReference type="NCBI Taxonomy" id="69181"/>
    <lineage>
        <taxon>Eukaryota</taxon>
        <taxon>Viridiplantae</taxon>
        <taxon>Streptophyta</taxon>
        <taxon>Embryophyta</taxon>
        <taxon>Tracheophyta</taxon>
        <taxon>Spermatophyta</taxon>
        <taxon>Magnoliopsida</taxon>
        <taxon>eudicotyledons</taxon>
        <taxon>Gunneridae</taxon>
        <taxon>Pentapetalae</taxon>
        <taxon>rosids</taxon>
        <taxon>malvids</taxon>
        <taxon>Brassicales</taxon>
        <taxon>Brassicaceae</taxon>
        <taxon>Brassiceae</taxon>
        <taxon>Brassica</taxon>
    </lineage>
</organism>
<protein>
    <submittedName>
        <fullName evidence="1">Uncharacterized protein</fullName>
    </submittedName>
</protein>
<proteinExistence type="predicted"/>
<dbReference type="EMBL" id="QGKX02000004">
    <property type="protein sequence ID" value="KAF3604362.1"/>
    <property type="molecule type" value="Genomic_DNA"/>
</dbReference>